<evidence type="ECO:0000313" key="5">
    <source>
        <dbReference type="Proteomes" id="UP000051401"/>
    </source>
</evidence>
<dbReference type="Proteomes" id="UP000051401">
    <property type="component" value="Unassembled WGS sequence"/>
</dbReference>
<dbReference type="PATRIC" id="fig|540747.5.peg.2342"/>
<reference evidence="4 6" key="2">
    <citation type="submission" date="2018-08" db="EMBL/GenBank/DDBJ databases">
        <title>Genetic Globetrotter - A new plasmid hitch-hiking vast phylogenetic and geographic distances.</title>
        <authorList>
            <person name="Vollmers J."/>
            <person name="Petersen J."/>
        </authorList>
    </citation>
    <scope>NUCLEOTIDE SEQUENCE [LARGE SCALE GENOMIC DNA]</scope>
    <source>
        <strain evidence="4 6">DSM 26383</strain>
    </source>
</reference>
<evidence type="ECO:0000313" key="3">
    <source>
        <dbReference type="EMBL" id="KRS18830.1"/>
    </source>
</evidence>
<proteinExistence type="predicted"/>
<keyword evidence="5" id="KW-1185">Reference proteome</keyword>
<dbReference type="STRING" id="540747.SAMN04488031_103467"/>
<gene>
    <name evidence="4" type="ORF">RIdsm_02055</name>
    <name evidence="3" type="ORF">XM52_03850</name>
</gene>
<dbReference type="AlphaFoldDB" id="A0A0T5PD40"/>
<dbReference type="Proteomes" id="UP000325785">
    <property type="component" value="Chromosome"/>
</dbReference>
<feature type="transmembrane region" description="Helical" evidence="1">
    <location>
        <begin position="20"/>
        <end position="43"/>
    </location>
</feature>
<dbReference type="Pfam" id="PF07811">
    <property type="entry name" value="TadE"/>
    <property type="match status" value="1"/>
</dbReference>
<protein>
    <submittedName>
        <fullName evidence="4">Flp pilus assembly protein TadG</fullName>
    </submittedName>
    <submittedName>
        <fullName evidence="3">Pilus assembly protein TadE</fullName>
    </submittedName>
</protein>
<dbReference type="EMBL" id="CP031598">
    <property type="protein sequence ID" value="QEW26257.1"/>
    <property type="molecule type" value="Genomic_DNA"/>
</dbReference>
<feature type="domain" description="TadE-like" evidence="2">
    <location>
        <begin position="18"/>
        <end position="60"/>
    </location>
</feature>
<sequence>MIGPFGYELRRFLRDEGGNASVEFVLVFPAYLALMLMSIELGFVTLRYTLLERGLDIAVREVRLGTGTAPQHNEIKQIICENALMIRDCDNTLRLEMRSADMRSFNSLDRTADCTDAAEPTKPVRQFRAGPQGRLEENRLMLLRACLRFDPLFPDDALGSALSKDANGQASIVSMTAFVQEPL</sequence>
<keyword evidence="1" id="KW-0812">Transmembrane</keyword>
<dbReference type="OrthoDB" id="7907064at2"/>
<dbReference type="KEGG" id="rid:RIdsm_02055"/>
<evidence type="ECO:0000256" key="1">
    <source>
        <dbReference type="SAM" id="Phobius"/>
    </source>
</evidence>
<reference evidence="3 5" key="1">
    <citation type="submission" date="2015-04" db="EMBL/GenBank/DDBJ databases">
        <title>The draft genome sequence of Roseovarius indicus B108T.</title>
        <authorList>
            <person name="Li G."/>
            <person name="Lai Q."/>
            <person name="Shao Z."/>
            <person name="Yan P."/>
        </authorList>
    </citation>
    <scope>NUCLEOTIDE SEQUENCE [LARGE SCALE GENOMIC DNA]</scope>
    <source>
        <strain evidence="3 5">B108</strain>
    </source>
</reference>
<evidence type="ECO:0000313" key="6">
    <source>
        <dbReference type="Proteomes" id="UP000325785"/>
    </source>
</evidence>
<evidence type="ECO:0000313" key="4">
    <source>
        <dbReference type="EMBL" id="QEW26257.1"/>
    </source>
</evidence>
<organism evidence="3 5">
    <name type="scientific">Roseovarius indicus</name>
    <dbReference type="NCBI Taxonomy" id="540747"/>
    <lineage>
        <taxon>Bacteria</taxon>
        <taxon>Pseudomonadati</taxon>
        <taxon>Pseudomonadota</taxon>
        <taxon>Alphaproteobacteria</taxon>
        <taxon>Rhodobacterales</taxon>
        <taxon>Roseobacteraceae</taxon>
        <taxon>Roseovarius</taxon>
    </lineage>
</organism>
<keyword evidence="1" id="KW-1133">Transmembrane helix</keyword>
<keyword evidence="1" id="KW-0472">Membrane</keyword>
<accession>A0A0T5PD40</accession>
<dbReference type="InterPro" id="IPR012495">
    <property type="entry name" value="TadE-like_dom"/>
</dbReference>
<evidence type="ECO:0000259" key="2">
    <source>
        <dbReference type="Pfam" id="PF07811"/>
    </source>
</evidence>
<dbReference type="EMBL" id="LAXI01000002">
    <property type="protein sequence ID" value="KRS18830.1"/>
    <property type="molecule type" value="Genomic_DNA"/>
</dbReference>
<dbReference type="RefSeq" id="WP_057813484.1">
    <property type="nucleotide sequence ID" value="NZ_CAXRJZ010000060.1"/>
</dbReference>
<name>A0A0T5PD40_9RHOB</name>